<organism evidence="12 13">
    <name type="scientific">Denticeps clupeoides</name>
    <name type="common">denticle herring</name>
    <dbReference type="NCBI Taxonomy" id="299321"/>
    <lineage>
        <taxon>Eukaryota</taxon>
        <taxon>Metazoa</taxon>
        <taxon>Chordata</taxon>
        <taxon>Craniata</taxon>
        <taxon>Vertebrata</taxon>
        <taxon>Euteleostomi</taxon>
        <taxon>Actinopterygii</taxon>
        <taxon>Neopterygii</taxon>
        <taxon>Teleostei</taxon>
        <taxon>Clupei</taxon>
        <taxon>Clupeiformes</taxon>
        <taxon>Denticipitoidei</taxon>
        <taxon>Denticipitidae</taxon>
        <taxon>Denticeps</taxon>
    </lineage>
</organism>
<dbReference type="PANTHER" id="PTHR10489:SF611">
    <property type="entry name" value="C-C CHEMOKINE RECEPTOR TYPE 6"/>
    <property type="match status" value="1"/>
</dbReference>
<keyword evidence="4 10" id="KW-1133">Transmembrane helix</keyword>
<gene>
    <name evidence="12" type="primary">ccr6a</name>
</gene>
<evidence type="ECO:0000256" key="6">
    <source>
        <dbReference type="ARBA" id="ARBA00023136"/>
    </source>
</evidence>
<keyword evidence="5" id="KW-0297">G-protein coupled receptor</keyword>
<dbReference type="GO" id="GO:0009897">
    <property type="term" value="C:external side of plasma membrane"/>
    <property type="evidence" value="ECO:0007669"/>
    <property type="project" value="TreeGrafter"/>
</dbReference>
<dbReference type="InterPro" id="IPR017452">
    <property type="entry name" value="GPCR_Rhodpsn_7TM"/>
</dbReference>
<keyword evidence="7" id="KW-0675">Receptor</keyword>
<reference evidence="12" key="3">
    <citation type="submission" date="2025-09" db="UniProtKB">
        <authorList>
            <consortium name="Ensembl"/>
        </authorList>
    </citation>
    <scope>IDENTIFICATION</scope>
</reference>
<feature type="transmembrane region" description="Helical" evidence="10">
    <location>
        <begin position="168"/>
        <end position="187"/>
    </location>
</feature>
<name>A0AAY4F028_9TELE</name>
<dbReference type="FunFam" id="1.20.1070.10:FF:000035">
    <property type="entry name" value="C-C chemokine receptor type 6"/>
    <property type="match status" value="1"/>
</dbReference>
<accession>A0AAY4F028</accession>
<reference evidence="12 13" key="1">
    <citation type="submission" date="2020-06" db="EMBL/GenBank/DDBJ databases">
        <authorList>
            <consortium name="Wellcome Sanger Institute Data Sharing"/>
        </authorList>
    </citation>
    <scope>NUCLEOTIDE SEQUENCE [LARGE SCALE GENOMIC DNA]</scope>
</reference>
<feature type="transmembrane region" description="Helical" evidence="10">
    <location>
        <begin position="245"/>
        <end position="267"/>
    </location>
</feature>
<keyword evidence="3 10" id="KW-0812">Transmembrane</keyword>
<dbReference type="PANTHER" id="PTHR10489">
    <property type="entry name" value="CELL ADHESION MOLECULE"/>
    <property type="match status" value="1"/>
</dbReference>
<evidence type="ECO:0000256" key="1">
    <source>
        <dbReference type="ARBA" id="ARBA00004651"/>
    </source>
</evidence>
<evidence type="ECO:0000256" key="8">
    <source>
        <dbReference type="ARBA" id="ARBA00023180"/>
    </source>
</evidence>
<dbReference type="SUPFAM" id="SSF81321">
    <property type="entry name" value="Family A G protein-coupled receptor-like"/>
    <property type="match status" value="1"/>
</dbReference>
<dbReference type="GO" id="GO:0007204">
    <property type="term" value="P:positive regulation of cytosolic calcium ion concentration"/>
    <property type="evidence" value="ECO:0007669"/>
    <property type="project" value="TreeGrafter"/>
</dbReference>
<proteinExistence type="predicted"/>
<evidence type="ECO:0000256" key="4">
    <source>
        <dbReference type="ARBA" id="ARBA00022989"/>
    </source>
</evidence>
<keyword evidence="13" id="KW-1185">Reference proteome</keyword>
<sequence length="401" mass="45810">MLPYSILELQRKAKMANMSEYNDTSLFENDNDTYPGAVDLCLPEEWFQKFLPLYIHPIICMTGLLGNILVIITYSFYKKAKSMTDVYLLNVAVADILFVIALPLIIYNQYSGWTMGDFICKLLRGTYSVNLYSGILLLACISGDRYLAIVQARRSFRIRSSTLVYSHITCFAVWLLALIISMPTFIYSSKYSTRQPYYSIGGFLNATGELEYYDDLPQVDNVCFFMFEDNETASLMKVLVPSTQMVVGFFLPLVVMGFCYTSVLITLLRAKNFQRHKAVRVVLTVVVVFVLCHLPYNLALLYHTITQFEQMECSHSKSIMATLTVTEMLAYLHCCLNPLLYAFVGVKFRNHFRKILEDLWCIGKGYITTRRPSSWVTSEMCLSSRRSVDGSFSDKGASFSM</sequence>
<comment type="subcellular location">
    <subcellularLocation>
        <location evidence="1">Cell membrane</location>
        <topology evidence="1">Multi-pass membrane protein</topology>
    </subcellularLocation>
</comment>
<evidence type="ECO:0000256" key="5">
    <source>
        <dbReference type="ARBA" id="ARBA00023040"/>
    </source>
</evidence>
<dbReference type="AlphaFoldDB" id="A0AAY4F028"/>
<evidence type="ECO:0000256" key="7">
    <source>
        <dbReference type="ARBA" id="ARBA00023170"/>
    </source>
</evidence>
<keyword evidence="2" id="KW-1003">Cell membrane</keyword>
<dbReference type="Gene3D" id="1.20.1070.10">
    <property type="entry name" value="Rhodopsin 7-helix transmembrane proteins"/>
    <property type="match status" value="1"/>
</dbReference>
<dbReference type="InterPro" id="IPR000276">
    <property type="entry name" value="GPCR_Rhodpsn"/>
</dbReference>
<dbReference type="PROSITE" id="PS50262">
    <property type="entry name" value="G_PROTEIN_RECEP_F1_2"/>
    <property type="match status" value="1"/>
</dbReference>
<keyword evidence="6 10" id="KW-0472">Membrane</keyword>
<dbReference type="RefSeq" id="XP_028858765.1">
    <property type="nucleotide sequence ID" value="XM_029002932.1"/>
</dbReference>
<evidence type="ECO:0000313" key="13">
    <source>
        <dbReference type="Proteomes" id="UP000694580"/>
    </source>
</evidence>
<protein>
    <recommendedName>
        <fullName evidence="11">G-protein coupled receptors family 1 profile domain-containing protein</fullName>
    </recommendedName>
</protein>
<dbReference type="GO" id="GO:0019722">
    <property type="term" value="P:calcium-mediated signaling"/>
    <property type="evidence" value="ECO:0007669"/>
    <property type="project" value="TreeGrafter"/>
</dbReference>
<feature type="transmembrane region" description="Helical" evidence="10">
    <location>
        <begin position="53"/>
        <end position="74"/>
    </location>
</feature>
<evidence type="ECO:0000256" key="10">
    <source>
        <dbReference type="SAM" id="Phobius"/>
    </source>
</evidence>
<dbReference type="InterPro" id="IPR050119">
    <property type="entry name" value="CCR1-9-like"/>
</dbReference>
<dbReference type="PRINTS" id="PR00237">
    <property type="entry name" value="GPCRRHODOPSN"/>
</dbReference>
<feature type="transmembrane region" description="Helical" evidence="10">
    <location>
        <begin position="319"/>
        <end position="344"/>
    </location>
</feature>
<dbReference type="GO" id="GO:0060326">
    <property type="term" value="P:cell chemotaxis"/>
    <property type="evidence" value="ECO:0007669"/>
    <property type="project" value="TreeGrafter"/>
</dbReference>
<reference evidence="12" key="2">
    <citation type="submission" date="2025-08" db="UniProtKB">
        <authorList>
            <consortium name="Ensembl"/>
        </authorList>
    </citation>
    <scope>IDENTIFICATION</scope>
</reference>
<evidence type="ECO:0000259" key="11">
    <source>
        <dbReference type="PROSITE" id="PS50262"/>
    </source>
</evidence>
<dbReference type="GO" id="GO:0006955">
    <property type="term" value="P:immune response"/>
    <property type="evidence" value="ECO:0007669"/>
    <property type="project" value="TreeGrafter"/>
</dbReference>
<evidence type="ECO:0000256" key="3">
    <source>
        <dbReference type="ARBA" id="ARBA00022692"/>
    </source>
</evidence>
<feature type="transmembrane region" description="Helical" evidence="10">
    <location>
        <begin position="86"/>
        <end position="107"/>
    </location>
</feature>
<evidence type="ECO:0000256" key="2">
    <source>
        <dbReference type="ARBA" id="ARBA00022475"/>
    </source>
</evidence>
<dbReference type="GeneID" id="114803410"/>
<dbReference type="Proteomes" id="UP000694580">
    <property type="component" value="Chromosome 14"/>
</dbReference>
<feature type="transmembrane region" description="Helical" evidence="10">
    <location>
        <begin position="279"/>
        <end position="299"/>
    </location>
</feature>
<feature type="domain" description="G-protein coupled receptors family 1 profile" evidence="11">
    <location>
        <begin position="66"/>
        <end position="341"/>
    </location>
</feature>
<keyword evidence="9" id="KW-0807">Transducer</keyword>
<dbReference type="GO" id="GO:0016493">
    <property type="term" value="F:C-C chemokine receptor activity"/>
    <property type="evidence" value="ECO:0007669"/>
    <property type="project" value="TreeGrafter"/>
</dbReference>
<evidence type="ECO:0000313" key="12">
    <source>
        <dbReference type="Ensembl" id="ENSDCDP00010063048.1"/>
    </source>
</evidence>
<keyword evidence="8" id="KW-0325">Glycoprotein</keyword>
<feature type="transmembrane region" description="Helical" evidence="10">
    <location>
        <begin position="127"/>
        <end position="147"/>
    </location>
</feature>
<dbReference type="Pfam" id="PF00001">
    <property type="entry name" value="7tm_1"/>
    <property type="match status" value="1"/>
</dbReference>
<dbReference type="GeneTree" id="ENSGT01030000234667"/>
<dbReference type="Ensembl" id="ENSDCDT00010073853.1">
    <property type="protein sequence ID" value="ENSDCDP00010063048.1"/>
    <property type="gene ID" value="ENSDCDG00010034455.1"/>
</dbReference>
<dbReference type="GO" id="GO:0019957">
    <property type="term" value="F:C-C chemokine binding"/>
    <property type="evidence" value="ECO:0007669"/>
    <property type="project" value="TreeGrafter"/>
</dbReference>
<evidence type="ECO:0000256" key="9">
    <source>
        <dbReference type="ARBA" id="ARBA00023224"/>
    </source>
</evidence>